<dbReference type="Pfam" id="PF02458">
    <property type="entry name" value="Transferase"/>
    <property type="match status" value="1"/>
</dbReference>
<name>A0AAD8S3V8_LOLMU</name>
<sequence length="451" mass="48523">MATFVAHRGKAELVVPARATAHEVRPLSQIDSSPGLRQYMTLIEFFGCRVPGGAPKQLASSLKAALAEALVYYYPVAGRLRELPAGRRKLVVDCTAEGAVFVEARADVRLEELGKPLVPPFPCVDELICDVGDVRTVIGKPLLYLQMTQLRCGGVVVAMTTCHSVADGYGMVQILKCILDLARGQPVPAVFPLWERHLLASSIPAAMLPKDEASPTLRTLTSMPPPPIDEPVTKSFLFGPTEIAALRRGLPGRLARSSTVFELITAAVWRCRVAALEYAPDKRVRVTLAKNARGSWKREPRLPPGFYGNAVMGTTAEASADELCRGSLARAVELVHEAKMKLTDKRLREVLDLLARNEYAGANLFDGGFAVSDMSRCGNASLELGSWAERAGGGTPGAGGVLATLSSIYMSCKDSNGDECVAVPMCLPELPMRRFMSQISAVTKVIAISSM</sequence>
<keyword evidence="2" id="KW-0808">Transferase</keyword>
<protein>
    <submittedName>
        <fullName evidence="3">Uncharacterized protein</fullName>
    </submittedName>
</protein>
<dbReference type="Gene3D" id="3.30.559.10">
    <property type="entry name" value="Chloramphenicol acetyltransferase-like domain"/>
    <property type="match status" value="2"/>
</dbReference>
<dbReference type="Proteomes" id="UP001231189">
    <property type="component" value="Unassembled WGS sequence"/>
</dbReference>
<dbReference type="InterPro" id="IPR050898">
    <property type="entry name" value="Plant_acyltransferase"/>
</dbReference>
<evidence type="ECO:0000313" key="3">
    <source>
        <dbReference type="EMBL" id="KAK1645037.1"/>
    </source>
</evidence>
<evidence type="ECO:0000256" key="2">
    <source>
        <dbReference type="ARBA" id="ARBA00022679"/>
    </source>
</evidence>
<dbReference type="GO" id="GO:0016747">
    <property type="term" value="F:acyltransferase activity, transferring groups other than amino-acyl groups"/>
    <property type="evidence" value="ECO:0007669"/>
    <property type="project" value="UniProtKB-ARBA"/>
</dbReference>
<dbReference type="PANTHER" id="PTHR31147">
    <property type="entry name" value="ACYL TRANSFERASE 4"/>
    <property type="match status" value="1"/>
</dbReference>
<dbReference type="PANTHER" id="PTHR31147:SF66">
    <property type="entry name" value="OS05G0315700 PROTEIN"/>
    <property type="match status" value="1"/>
</dbReference>
<accession>A0AAD8S3V8</accession>
<proteinExistence type="inferred from homology"/>
<evidence type="ECO:0000313" key="4">
    <source>
        <dbReference type="Proteomes" id="UP001231189"/>
    </source>
</evidence>
<evidence type="ECO:0000256" key="1">
    <source>
        <dbReference type="ARBA" id="ARBA00009861"/>
    </source>
</evidence>
<dbReference type="InterPro" id="IPR023213">
    <property type="entry name" value="CAT-like_dom_sf"/>
</dbReference>
<comment type="similarity">
    <text evidence="1">Belongs to the plant acyltransferase family.</text>
</comment>
<dbReference type="EMBL" id="JAUUTY010000004">
    <property type="protein sequence ID" value="KAK1645037.1"/>
    <property type="molecule type" value="Genomic_DNA"/>
</dbReference>
<comment type="caution">
    <text evidence="3">The sequence shown here is derived from an EMBL/GenBank/DDBJ whole genome shotgun (WGS) entry which is preliminary data.</text>
</comment>
<organism evidence="3 4">
    <name type="scientific">Lolium multiflorum</name>
    <name type="common">Italian ryegrass</name>
    <name type="synonym">Lolium perenne subsp. multiflorum</name>
    <dbReference type="NCBI Taxonomy" id="4521"/>
    <lineage>
        <taxon>Eukaryota</taxon>
        <taxon>Viridiplantae</taxon>
        <taxon>Streptophyta</taxon>
        <taxon>Embryophyta</taxon>
        <taxon>Tracheophyta</taxon>
        <taxon>Spermatophyta</taxon>
        <taxon>Magnoliopsida</taxon>
        <taxon>Liliopsida</taxon>
        <taxon>Poales</taxon>
        <taxon>Poaceae</taxon>
        <taxon>BOP clade</taxon>
        <taxon>Pooideae</taxon>
        <taxon>Poodae</taxon>
        <taxon>Poeae</taxon>
        <taxon>Poeae Chloroplast Group 2 (Poeae type)</taxon>
        <taxon>Loliodinae</taxon>
        <taxon>Loliinae</taxon>
        <taxon>Lolium</taxon>
    </lineage>
</organism>
<gene>
    <name evidence="3" type="ORF">QYE76_062842</name>
</gene>
<dbReference type="AlphaFoldDB" id="A0AAD8S3V8"/>
<reference evidence="3" key="1">
    <citation type="submission" date="2023-07" db="EMBL/GenBank/DDBJ databases">
        <title>A chromosome-level genome assembly of Lolium multiflorum.</title>
        <authorList>
            <person name="Chen Y."/>
            <person name="Copetti D."/>
            <person name="Kolliker R."/>
            <person name="Studer B."/>
        </authorList>
    </citation>
    <scope>NUCLEOTIDE SEQUENCE</scope>
    <source>
        <strain evidence="3">02402/16</strain>
        <tissue evidence="3">Leaf</tissue>
    </source>
</reference>
<keyword evidence="4" id="KW-1185">Reference proteome</keyword>